<dbReference type="GO" id="GO:0046872">
    <property type="term" value="F:metal ion binding"/>
    <property type="evidence" value="ECO:0007669"/>
    <property type="project" value="UniProtKB-KW"/>
</dbReference>
<evidence type="ECO:0000256" key="2">
    <source>
        <dbReference type="ARBA" id="ARBA00022603"/>
    </source>
</evidence>
<evidence type="ECO:0008006" key="8">
    <source>
        <dbReference type="Google" id="ProtNLM"/>
    </source>
</evidence>
<accession>A0AA36A4K8</accession>
<dbReference type="PANTHER" id="PTHR31009">
    <property type="entry name" value="S-ADENOSYL-L-METHIONINE:CARBOXYL METHYLTRANSFERASE FAMILY PROTEIN"/>
    <property type="match status" value="1"/>
</dbReference>
<dbReference type="InterPro" id="IPR029063">
    <property type="entry name" value="SAM-dependent_MTases_sf"/>
</dbReference>
<dbReference type="SUPFAM" id="SSF53335">
    <property type="entry name" value="S-adenosyl-L-methionine-dependent methyltransferases"/>
    <property type="match status" value="1"/>
</dbReference>
<evidence type="ECO:0000256" key="3">
    <source>
        <dbReference type="ARBA" id="ARBA00022679"/>
    </source>
</evidence>
<evidence type="ECO:0000256" key="5">
    <source>
        <dbReference type="ARBA" id="ARBA00022842"/>
    </source>
</evidence>
<dbReference type="InterPro" id="IPR005299">
    <property type="entry name" value="MeTrfase_7"/>
</dbReference>
<keyword evidence="7" id="KW-1185">Reference proteome</keyword>
<dbReference type="Gene3D" id="3.40.50.150">
    <property type="entry name" value="Vaccinia Virus protein VP39"/>
    <property type="match status" value="1"/>
</dbReference>
<dbReference type="EMBL" id="OX465085">
    <property type="protein sequence ID" value="CAI9303888.1"/>
    <property type="molecule type" value="Genomic_DNA"/>
</dbReference>
<proteinExistence type="inferred from homology"/>
<evidence type="ECO:0000256" key="4">
    <source>
        <dbReference type="ARBA" id="ARBA00022723"/>
    </source>
</evidence>
<dbReference type="Pfam" id="PF03492">
    <property type="entry name" value="Methyltransf_7"/>
    <property type="match status" value="1"/>
</dbReference>
<dbReference type="Proteomes" id="UP001177003">
    <property type="component" value="Chromosome 9"/>
</dbReference>
<dbReference type="GO" id="GO:0032259">
    <property type="term" value="P:methylation"/>
    <property type="evidence" value="ECO:0007669"/>
    <property type="project" value="UniProtKB-KW"/>
</dbReference>
<name>A0AA36A4K8_LACSI</name>
<gene>
    <name evidence="6" type="ORF">LSALG_LOCUS42300</name>
</gene>
<keyword evidence="4" id="KW-0479">Metal-binding</keyword>
<keyword evidence="5" id="KW-0460">Magnesium</keyword>
<evidence type="ECO:0000313" key="6">
    <source>
        <dbReference type="EMBL" id="CAI9303888.1"/>
    </source>
</evidence>
<sequence length="451" mass="51006">MEGKNILHMNTGNGELSYARNSLLQESVTRKALSVLNLAIKNMADLGIIFSQCVKIADMGCSSSVNSLLVASNIIDIVNKLCEENNQKAPQFEFYLNDLFGNDFNTIIKMIPNFYSNLKKDQGEHSGHCFVSATPGSFYGRLFPDQSMHLVHSSYCLHWLSQAPEGIENNTTNIYIAKSSPPNVFEAYEKQFQNDFRNFLQVRSQEIVRGGCMVLTFLGRSMADPTCDDCIYLWHLLGLSLLDLLKEGLIQESDLSSFNMPYYTPYEDEVRNIIRNEGSFSLDTLNVFQVNWYPIKTNDDDDANAKDFNEPSHIYGKKTAKAIRAAVEPFLTSHFGNSIMDVLFKRVFTDGIQSNLALHTKQFTLNGIQLHHIKASSGIEWLARSILPIRGTTLNFPSNTKFESHPVSTCFHRITSVFAMENLFPSNHFRVCNGKFTNRTFTFINVPPNFA</sequence>
<dbReference type="Gene3D" id="1.10.1200.270">
    <property type="entry name" value="Methyltransferase, alpha-helical capping domain"/>
    <property type="match status" value="1"/>
</dbReference>
<reference evidence="6" key="1">
    <citation type="submission" date="2023-04" db="EMBL/GenBank/DDBJ databases">
        <authorList>
            <person name="Vijverberg K."/>
            <person name="Xiong W."/>
            <person name="Schranz E."/>
        </authorList>
    </citation>
    <scope>NUCLEOTIDE SEQUENCE</scope>
</reference>
<dbReference type="AlphaFoldDB" id="A0AA36A4K8"/>
<organism evidence="6 7">
    <name type="scientific">Lactuca saligna</name>
    <name type="common">Willowleaf lettuce</name>
    <dbReference type="NCBI Taxonomy" id="75948"/>
    <lineage>
        <taxon>Eukaryota</taxon>
        <taxon>Viridiplantae</taxon>
        <taxon>Streptophyta</taxon>
        <taxon>Embryophyta</taxon>
        <taxon>Tracheophyta</taxon>
        <taxon>Spermatophyta</taxon>
        <taxon>Magnoliopsida</taxon>
        <taxon>eudicotyledons</taxon>
        <taxon>Gunneridae</taxon>
        <taxon>Pentapetalae</taxon>
        <taxon>asterids</taxon>
        <taxon>campanulids</taxon>
        <taxon>Asterales</taxon>
        <taxon>Asteraceae</taxon>
        <taxon>Cichorioideae</taxon>
        <taxon>Cichorieae</taxon>
        <taxon>Lactucinae</taxon>
        <taxon>Lactuca</taxon>
    </lineage>
</organism>
<evidence type="ECO:0000256" key="1">
    <source>
        <dbReference type="ARBA" id="ARBA00007967"/>
    </source>
</evidence>
<keyword evidence="3" id="KW-0808">Transferase</keyword>
<dbReference type="GO" id="GO:0008168">
    <property type="term" value="F:methyltransferase activity"/>
    <property type="evidence" value="ECO:0007669"/>
    <property type="project" value="UniProtKB-KW"/>
</dbReference>
<evidence type="ECO:0000313" key="7">
    <source>
        <dbReference type="Proteomes" id="UP001177003"/>
    </source>
</evidence>
<comment type="similarity">
    <text evidence="1">Belongs to the methyltransferase superfamily. Type-7 methyltransferase family.</text>
</comment>
<protein>
    <recommendedName>
        <fullName evidence="8">Jasmonate O-methyltransferase</fullName>
    </recommendedName>
</protein>
<dbReference type="InterPro" id="IPR042086">
    <property type="entry name" value="MeTrfase_capping"/>
</dbReference>
<keyword evidence="2" id="KW-0489">Methyltransferase</keyword>